<dbReference type="EMBL" id="CAJNIZ010005333">
    <property type="protein sequence ID" value="CAE7240791.1"/>
    <property type="molecule type" value="Genomic_DNA"/>
</dbReference>
<feature type="compositionally biased region" description="Polar residues" evidence="1">
    <location>
        <begin position="671"/>
        <end position="680"/>
    </location>
</feature>
<feature type="non-terminal residue" evidence="3">
    <location>
        <position position="1"/>
    </location>
</feature>
<protein>
    <submittedName>
        <fullName evidence="3">Uncharacterized protein</fullName>
    </submittedName>
</protein>
<gene>
    <name evidence="3" type="ORF">SPIL2461_LOCUS4121</name>
</gene>
<feature type="transmembrane region" description="Helical" evidence="2">
    <location>
        <begin position="18"/>
        <end position="38"/>
    </location>
</feature>
<accession>A0A812LGP0</accession>
<comment type="caution">
    <text evidence="3">The sequence shown here is derived from an EMBL/GenBank/DDBJ whole genome shotgun (WGS) entry which is preliminary data.</text>
</comment>
<keyword evidence="2" id="KW-1133">Transmembrane helix</keyword>
<proteinExistence type="predicted"/>
<evidence type="ECO:0000313" key="4">
    <source>
        <dbReference type="Proteomes" id="UP000649617"/>
    </source>
</evidence>
<feature type="transmembrane region" description="Helical" evidence="2">
    <location>
        <begin position="485"/>
        <end position="508"/>
    </location>
</feature>
<feature type="region of interest" description="Disordered" evidence="1">
    <location>
        <begin position="667"/>
        <end position="689"/>
    </location>
</feature>
<sequence>MEDSSGIRPSQARVKCKWFFLALVCFVGLALSCHRTFVLHSGEEMSLDVNLAAILQKNDPCARLQGQYRDETNSVNEIDLEQDGCSVSFQYQETFYTGFINKNILHVNDKSWSEGEIFSTFIAFDDDGKWLLNYADISGQYTDSRGAALTVVQNGDQFSTTYDDPFSESAAGTWQALLGSVSERDVTLNRPHGASDSGTVGLDGVVHFEKDGVDWNLGWCDSFTGGTCFVSACDSRRGARCQRHPWVPTFWCRCPPSTCSNGQGICEPNAGLQTPQYPEPAWFRQQIHLTWYALITLIFARIELVGAVVFLKFWERMDRARDDVDVRRNRDEDLTLTLSSAEWPMACDLVTLRAFMRLVFFHWLQPVIFLLVFVAYYDVMSLWQCCCACGVIFREALYVFNTVLGVGFAPQYLMCTPDQSLAAIFNLLAPSYYVLHAVSKYQRWHLAWLAKWLRFSLVCSICGDCCVIFLFCSGLGWGLCWSRMWPMVLGICIALIVALPVTLIFVVFSGGLFKQTWLPDPEQGTMTPHDPETLETPSLPTLLLLKGKRHVRDDAKTSSGSVEEGGSRPALVEAVETPQTVESEGWVKIQESSDLVNTAEDSPPQSPALASPVANTLEVLAAVEVSPPRSSAFAPDPAWGSPHVEMPEAVETQASTSDVANTTELLKIQDSRPQSPASETSRPKRAEEVEAVEVASAALANTSDLAIGDASPASC</sequence>
<evidence type="ECO:0000256" key="1">
    <source>
        <dbReference type="SAM" id="MobiDB-lite"/>
    </source>
</evidence>
<evidence type="ECO:0000313" key="3">
    <source>
        <dbReference type="EMBL" id="CAE7240791.1"/>
    </source>
</evidence>
<feature type="region of interest" description="Disordered" evidence="1">
    <location>
        <begin position="551"/>
        <end position="584"/>
    </location>
</feature>
<feature type="transmembrane region" description="Helical" evidence="2">
    <location>
        <begin position="391"/>
        <end position="413"/>
    </location>
</feature>
<feature type="transmembrane region" description="Helical" evidence="2">
    <location>
        <begin position="455"/>
        <end position="479"/>
    </location>
</feature>
<feature type="transmembrane region" description="Helical" evidence="2">
    <location>
        <begin position="419"/>
        <end position="435"/>
    </location>
</feature>
<dbReference type="AlphaFoldDB" id="A0A812LGP0"/>
<keyword evidence="4" id="KW-1185">Reference proteome</keyword>
<organism evidence="3 4">
    <name type="scientific">Symbiodinium pilosum</name>
    <name type="common">Dinoflagellate</name>
    <dbReference type="NCBI Taxonomy" id="2952"/>
    <lineage>
        <taxon>Eukaryota</taxon>
        <taxon>Sar</taxon>
        <taxon>Alveolata</taxon>
        <taxon>Dinophyceae</taxon>
        <taxon>Suessiales</taxon>
        <taxon>Symbiodiniaceae</taxon>
        <taxon>Symbiodinium</taxon>
    </lineage>
</organism>
<dbReference type="Proteomes" id="UP000649617">
    <property type="component" value="Unassembled WGS sequence"/>
</dbReference>
<keyword evidence="2" id="KW-0472">Membrane</keyword>
<evidence type="ECO:0000256" key="2">
    <source>
        <dbReference type="SAM" id="Phobius"/>
    </source>
</evidence>
<feature type="transmembrane region" description="Helical" evidence="2">
    <location>
        <begin position="291"/>
        <end position="314"/>
    </location>
</feature>
<reference evidence="3" key="1">
    <citation type="submission" date="2021-02" db="EMBL/GenBank/DDBJ databases">
        <authorList>
            <person name="Dougan E. K."/>
            <person name="Rhodes N."/>
            <person name="Thang M."/>
            <person name="Chan C."/>
        </authorList>
    </citation>
    <scope>NUCLEOTIDE SEQUENCE</scope>
</reference>
<keyword evidence="2" id="KW-0812">Transmembrane</keyword>
<name>A0A812LGP0_SYMPI</name>
<feature type="transmembrane region" description="Helical" evidence="2">
    <location>
        <begin position="360"/>
        <end position="379"/>
    </location>
</feature>